<organism evidence="1 2">
    <name type="scientific">Deinococcus reticulitermitis</name>
    <dbReference type="NCBI Taxonomy" id="856736"/>
    <lineage>
        <taxon>Bacteria</taxon>
        <taxon>Thermotogati</taxon>
        <taxon>Deinococcota</taxon>
        <taxon>Deinococci</taxon>
        <taxon>Deinococcales</taxon>
        <taxon>Deinococcaceae</taxon>
        <taxon>Deinococcus</taxon>
    </lineage>
</organism>
<dbReference type="RefSeq" id="WP_143068322.1">
    <property type="nucleotide sequence ID" value="NZ_FNZA01000004.1"/>
</dbReference>
<dbReference type="Proteomes" id="UP000199223">
    <property type="component" value="Unassembled WGS sequence"/>
</dbReference>
<evidence type="ECO:0000313" key="2">
    <source>
        <dbReference type="Proteomes" id="UP000199223"/>
    </source>
</evidence>
<accession>A0A1H6WIK2</accession>
<protein>
    <submittedName>
        <fullName evidence="1">Uncharacterized protein</fullName>
    </submittedName>
</protein>
<keyword evidence="2" id="KW-1185">Reference proteome</keyword>
<dbReference type="EMBL" id="FNZA01000004">
    <property type="protein sequence ID" value="SEJ16758.1"/>
    <property type="molecule type" value="Genomic_DNA"/>
</dbReference>
<sequence>MTARRVFVALSLALLLWLTGVWLRQVSLPLAQFERICTYEALGLMPSRVPVRVSMHYGPLARLGRVHAARIELRVEGQPPQLARCWLNPAGKMQAAWADR</sequence>
<name>A0A1H6WIK2_9DEIO</name>
<proteinExistence type="predicted"/>
<gene>
    <name evidence="1" type="ORF">SAMN04488058_104191</name>
</gene>
<dbReference type="AlphaFoldDB" id="A0A1H6WIK2"/>
<evidence type="ECO:0000313" key="1">
    <source>
        <dbReference type="EMBL" id="SEJ16758.1"/>
    </source>
</evidence>
<reference evidence="2" key="1">
    <citation type="submission" date="2016-10" db="EMBL/GenBank/DDBJ databases">
        <authorList>
            <person name="Varghese N."/>
            <person name="Submissions S."/>
        </authorList>
    </citation>
    <scope>NUCLEOTIDE SEQUENCE [LARGE SCALE GENOMIC DNA]</scope>
    <source>
        <strain evidence="2">CGMCC 1.10218</strain>
    </source>
</reference>